<protein>
    <submittedName>
        <fullName evidence="1">Trpp-12</fullName>
    </submittedName>
</protein>
<reference evidence="1" key="2">
    <citation type="submission" date="2022-06" db="UniProtKB">
        <authorList>
            <consortium name="EnsemblMetazoa"/>
        </authorList>
    </citation>
    <scope>IDENTIFICATION</scope>
    <source>
        <strain evidence="1">PS312</strain>
    </source>
</reference>
<evidence type="ECO:0000313" key="2">
    <source>
        <dbReference type="Proteomes" id="UP000005239"/>
    </source>
</evidence>
<evidence type="ECO:0000313" key="1">
    <source>
        <dbReference type="EnsemblMetazoa" id="PPA45195.1"/>
    </source>
</evidence>
<dbReference type="EnsemblMetazoa" id="PPA45195.1">
    <property type="protein sequence ID" value="PPA45195.1"/>
    <property type="gene ID" value="WBGene00283564"/>
</dbReference>
<dbReference type="PANTHER" id="PTHR21581">
    <property type="entry name" value="D-ALANYL-D-ALANINE CARBOXYPEPTIDASE"/>
    <property type="match status" value="1"/>
</dbReference>
<sequence>MWCRDWESSFYMAHWPPSKRLKSALAERRRGIKYTLPGMKYEFSETRILSEEAASVLKKSVDSVDEDINWNGLKQLMDSREHLAALEATGKILTLLGQGMDKSGRSSTLSPFALEIWSIRFQLLFGLKKYTELLDEMTSFEDLDAPDLFFQYHDDKKEGSMIPFALRMVHAEALVHSPLPMQAVGRVDRLIADVTTLPDFVISSIEKVRDTVDNMDRSELSFLLSRIHLSRSQEDEAIAVLKDASASDEGMRLHQE</sequence>
<dbReference type="Proteomes" id="UP000005239">
    <property type="component" value="Unassembled WGS sequence"/>
</dbReference>
<gene>
    <name evidence="1" type="primary">WBGene00283564</name>
</gene>
<dbReference type="PANTHER" id="PTHR21581:SF6">
    <property type="entry name" value="TRAFFICKING PROTEIN PARTICLE COMPLEX SUBUNIT 12"/>
    <property type="match status" value="1"/>
</dbReference>
<dbReference type="AlphaFoldDB" id="A0A2A6D168"/>
<proteinExistence type="predicted"/>
<reference evidence="2" key="1">
    <citation type="journal article" date="2008" name="Nat. Genet.">
        <title>The Pristionchus pacificus genome provides a unique perspective on nematode lifestyle and parasitism.</title>
        <authorList>
            <person name="Dieterich C."/>
            <person name="Clifton S.W."/>
            <person name="Schuster L.N."/>
            <person name="Chinwalla A."/>
            <person name="Delehaunty K."/>
            <person name="Dinkelacker I."/>
            <person name="Fulton L."/>
            <person name="Fulton R."/>
            <person name="Godfrey J."/>
            <person name="Minx P."/>
            <person name="Mitreva M."/>
            <person name="Roeseler W."/>
            <person name="Tian H."/>
            <person name="Witte H."/>
            <person name="Yang S.P."/>
            <person name="Wilson R.K."/>
            <person name="Sommer R.J."/>
        </authorList>
    </citation>
    <scope>NUCLEOTIDE SEQUENCE [LARGE SCALE GENOMIC DNA]</scope>
    <source>
        <strain evidence="2">PS312</strain>
    </source>
</reference>
<accession>A0A8R1V0I7</accession>
<name>A0A2A6D168_PRIPA</name>
<organism evidence="1 2">
    <name type="scientific">Pristionchus pacificus</name>
    <name type="common">Parasitic nematode worm</name>
    <dbReference type="NCBI Taxonomy" id="54126"/>
    <lineage>
        <taxon>Eukaryota</taxon>
        <taxon>Metazoa</taxon>
        <taxon>Ecdysozoa</taxon>
        <taxon>Nematoda</taxon>
        <taxon>Chromadorea</taxon>
        <taxon>Rhabditida</taxon>
        <taxon>Rhabditina</taxon>
        <taxon>Diplogasteromorpha</taxon>
        <taxon>Diplogasteroidea</taxon>
        <taxon>Neodiplogasteridae</taxon>
        <taxon>Pristionchus</taxon>
    </lineage>
</organism>
<keyword evidence="2" id="KW-1185">Reference proteome</keyword>
<dbReference type="OrthoDB" id="428342at2759"/>
<accession>A0A2A6D168</accession>